<comment type="similarity">
    <text evidence="2">Belongs to the RER1 family.</text>
</comment>
<dbReference type="EMBL" id="ML119052">
    <property type="protein sequence ID" value="ROT40181.1"/>
    <property type="molecule type" value="Genomic_DNA"/>
</dbReference>
<feature type="transmembrane region" description="Helical" evidence="7">
    <location>
        <begin position="177"/>
        <end position="196"/>
    </location>
</feature>
<feature type="compositionally biased region" description="Basic and acidic residues" evidence="6">
    <location>
        <begin position="809"/>
        <end position="823"/>
    </location>
</feature>
<dbReference type="GO" id="GO:0006890">
    <property type="term" value="P:retrograde vesicle-mediated transport, Golgi to endoplasmic reticulum"/>
    <property type="evidence" value="ECO:0007669"/>
    <property type="project" value="TreeGrafter"/>
</dbReference>
<keyword evidence="9" id="KW-1185">Reference proteome</keyword>
<feature type="region of interest" description="Disordered" evidence="6">
    <location>
        <begin position="471"/>
        <end position="497"/>
    </location>
</feature>
<evidence type="ECO:0000313" key="9">
    <source>
        <dbReference type="Proteomes" id="UP000272025"/>
    </source>
</evidence>
<proteinExistence type="inferred from homology"/>
<evidence type="ECO:0000256" key="3">
    <source>
        <dbReference type="ARBA" id="ARBA00022692"/>
    </source>
</evidence>
<dbReference type="GO" id="GO:0005783">
    <property type="term" value="C:endoplasmic reticulum"/>
    <property type="evidence" value="ECO:0007669"/>
    <property type="project" value="GOC"/>
</dbReference>
<dbReference type="InterPro" id="IPR004932">
    <property type="entry name" value="Rer1"/>
</dbReference>
<name>A0A3N2Q089_SODAK</name>
<dbReference type="Pfam" id="PF03248">
    <property type="entry name" value="Rer1"/>
    <property type="match status" value="1"/>
</dbReference>
<feature type="transmembrane region" description="Helical" evidence="7">
    <location>
        <begin position="91"/>
        <end position="111"/>
    </location>
</feature>
<dbReference type="PANTHER" id="PTHR10743:SF0">
    <property type="entry name" value="PROTEIN RER1"/>
    <property type="match status" value="1"/>
</dbReference>
<keyword evidence="5 7" id="KW-0472">Membrane</keyword>
<protein>
    <submittedName>
        <fullName evidence="8">Rer1-domain-containing protein</fullName>
    </submittedName>
</protein>
<dbReference type="OrthoDB" id="10260285at2759"/>
<feature type="transmembrane region" description="Helical" evidence="7">
    <location>
        <begin position="117"/>
        <end position="134"/>
    </location>
</feature>
<reference evidence="8 9" key="1">
    <citation type="journal article" date="2018" name="Mol. Ecol.">
        <title>The obligate alkalophilic soda-lake fungus Sodiomyces alkalinus has shifted to a protein diet.</title>
        <authorList>
            <person name="Grum-Grzhimaylo A.A."/>
            <person name="Falkoski D.L."/>
            <person name="van den Heuvel J."/>
            <person name="Valero-Jimenez C.A."/>
            <person name="Min B."/>
            <person name="Choi I.G."/>
            <person name="Lipzen A."/>
            <person name="Daum C.G."/>
            <person name="Aanen D.K."/>
            <person name="Tsang A."/>
            <person name="Henrissat B."/>
            <person name="Bilanenko E.N."/>
            <person name="de Vries R.P."/>
            <person name="van Kan J.A.L."/>
            <person name="Grigoriev I.V."/>
            <person name="Debets A.J.M."/>
        </authorList>
    </citation>
    <scope>NUCLEOTIDE SEQUENCE [LARGE SCALE GENOMIC DNA]</scope>
    <source>
        <strain evidence="8 9">F11</strain>
    </source>
</reference>
<dbReference type="GO" id="GO:0006368">
    <property type="term" value="P:transcription elongation by RNA polymerase II"/>
    <property type="evidence" value="ECO:0007669"/>
    <property type="project" value="InterPro"/>
</dbReference>
<evidence type="ECO:0000256" key="1">
    <source>
        <dbReference type="ARBA" id="ARBA00004141"/>
    </source>
</evidence>
<organism evidence="8 9">
    <name type="scientific">Sodiomyces alkalinus (strain CBS 110278 / VKM F-3762 / F11)</name>
    <name type="common">Alkaliphilic filamentous fungus</name>
    <dbReference type="NCBI Taxonomy" id="1314773"/>
    <lineage>
        <taxon>Eukaryota</taxon>
        <taxon>Fungi</taxon>
        <taxon>Dikarya</taxon>
        <taxon>Ascomycota</taxon>
        <taxon>Pezizomycotina</taxon>
        <taxon>Sordariomycetes</taxon>
        <taxon>Hypocreomycetidae</taxon>
        <taxon>Glomerellales</taxon>
        <taxon>Plectosphaerellaceae</taxon>
        <taxon>Sodiomyces</taxon>
    </lineage>
</organism>
<keyword evidence="3 7" id="KW-0812">Transmembrane</keyword>
<evidence type="ECO:0000256" key="6">
    <source>
        <dbReference type="SAM" id="MobiDB-lite"/>
    </source>
</evidence>
<dbReference type="GeneID" id="39583258"/>
<dbReference type="Pfam" id="PF03985">
    <property type="entry name" value="Paf1"/>
    <property type="match status" value="1"/>
</dbReference>
<dbReference type="AlphaFoldDB" id="A0A3N2Q089"/>
<dbReference type="InterPro" id="IPR007133">
    <property type="entry name" value="RNA_pol_II-assoc_Paf1"/>
</dbReference>
<evidence type="ECO:0000256" key="5">
    <source>
        <dbReference type="ARBA" id="ARBA00023136"/>
    </source>
</evidence>
<dbReference type="GO" id="GO:0000139">
    <property type="term" value="C:Golgi membrane"/>
    <property type="evidence" value="ECO:0007669"/>
    <property type="project" value="TreeGrafter"/>
</dbReference>
<gene>
    <name evidence="8" type="ORF">SODALDRAFT_375982</name>
</gene>
<keyword evidence="4 7" id="KW-1133">Transmembrane helix</keyword>
<dbReference type="STRING" id="1314773.A0A3N2Q089"/>
<evidence type="ECO:0000256" key="4">
    <source>
        <dbReference type="ARBA" id="ARBA00022989"/>
    </source>
</evidence>
<dbReference type="GO" id="GO:0016593">
    <property type="term" value="C:Cdc73/Paf1 complex"/>
    <property type="evidence" value="ECO:0007669"/>
    <property type="project" value="InterPro"/>
</dbReference>
<feature type="compositionally biased region" description="Acidic residues" evidence="6">
    <location>
        <begin position="766"/>
        <end position="776"/>
    </location>
</feature>
<feature type="region of interest" description="Disordered" evidence="6">
    <location>
        <begin position="761"/>
        <end position="834"/>
    </location>
</feature>
<dbReference type="PANTHER" id="PTHR10743">
    <property type="entry name" value="PROTEIN RER1"/>
    <property type="match status" value="1"/>
</dbReference>
<comment type="subcellular location">
    <subcellularLocation>
        <location evidence="1">Membrane</location>
        <topology evidence="1">Multi-pass membrane protein</topology>
    </subcellularLocation>
</comment>
<feature type="region of interest" description="Disordered" evidence="6">
    <location>
        <begin position="407"/>
        <end position="444"/>
    </location>
</feature>
<dbReference type="RefSeq" id="XP_028467987.1">
    <property type="nucleotide sequence ID" value="XM_028614780.1"/>
</dbReference>
<evidence type="ECO:0000313" key="8">
    <source>
        <dbReference type="EMBL" id="ROT40181.1"/>
    </source>
</evidence>
<dbReference type="Proteomes" id="UP000272025">
    <property type="component" value="Unassembled WGS sequence"/>
</dbReference>
<evidence type="ECO:0000256" key="2">
    <source>
        <dbReference type="ARBA" id="ARBA00006070"/>
    </source>
</evidence>
<dbReference type="GO" id="GO:0006621">
    <property type="term" value="P:protein retention in ER lumen"/>
    <property type="evidence" value="ECO:0007669"/>
    <property type="project" value="TreeGrafter"/>
</dbReference>
<accession>A0A3N2Q089</accession>
<sequence length="865" mass="97441">MNSISEQPRSNTFKTSVIPATQPYCRGLRLFLLTEPLSIPSFTNSTFQRAHSCATIMESMEPDSPFAAVSAQGSKIQRHYQALLDQSTPYVLYRWLSTGAFLLTFFLRIFLAQGWYIVAYALGIYLLNLFLAFLQPKFDPSNDAIDNEMEDGSVGALPTKQDDEFKPFIRRLPEFKFWYWATRAIVISFFCSWFEIFNVPVFWPILVMYWFMLFILTMRKQIQHMIKYRYVPFTFGKKSYAKNSSARFTRLGISFGQIIGRQRLGGYCLGSSDSSPSIKSHIIAMRLNVRDHQHPASRRLGTLLLPVNLGGQGDATHWPALCISSILLPRSGERMIHQDFIARIRYSNALPPPPNPPKLLDIRNTGLASGQYTNPSFASRLAREQPLNIEADAELGMPLDLVGMPGIFDGDESSIQPSTSQPHLHPHDRPLLRPLSTLGRPKGSDTAVSFLRRTEYISSVANKRGAPAASTAFLQPKLKRPEKRPAPEPDVDSPAAIRRKIEKSFEKALRVINDPRTLPHPTKRQNIRIVDSRPLLPDLDALPDSGAYVTVKLQTNPVPSSSTYDRRLLSAILQPIDKTAEEEAAFQAAVEAHTRAPDRFPKPLNLLDYNFFVPKTQEVGERFRVAFDIDNPDRDAPELATHTSSVLGPCFPFSRLRSYETVKESEFDAVDKFSEELILTFNDDENSLVGDDGTVIRQKAAYFYPVIQRTTIRPQRSKNITRTLSQTDEEKTVSQINVAVREPDADLRELLAKYKAHPLLSHAEATEEDAEADKGDEEARQLGSQDGPLGDDASEEERAQGATRSSRTPSEKDAELDADDRNSKRIWQNERSASRSNSYIIPIYAVASYDAPAGDFNLCIKREKQ</sequence>
<feature type="compositionally biased region" description="Polar residues" evidence="6">
    <location>
        <begin position="825"/>
        <end position="834"/>
    </location>
</feature>
<evidence type="ECO:0000256" key="7">
    <source>
        <dbReference type="SAM" id="Phobius"/>
    </source>
</evidence>